<proteinExistence type="predicted"/>
<evidence type="ECO:0000313" key="4">
    <source>
        <dbReference type="Proteomes" id="UP000310016"/>
    </source>
</evidence>
<evidence type="ECO:0000256" key="1">
    <source>
        <dbReference type="PROSITE-ProRule" id="PRU00339"/>
    </source>
</evidence>
<dbReference type="Pfam" id="PF13432">
    <property type="entry name" value="TPR_16"/>
    <property type="match status" value="1"/>
</dbReference>
<evidence type="ECO:0000313" key="3">
    <source>
        <dbReference type="EMBL" id="TJZ65201.1"/>
    </source>
</evidence>
<dbReference type="SMART" id="SM00028">
    <property type="entry name" value="TPR"/>
    <property type="match status" value="3"/>
</dbReference>
<reference evidence="3 4" key="1">
    <citation type="submission" date="2019-04" db="EMBL/GenBank/DDBJ databases">
        <title>Chitiniphilus eburnea sp. nov., a novel chitinolytic bacterium isolated from aquaculture sludge.</title>
        <authorList>
            <person name="Sheng M."/>
        </authorList>
    </citation>
    <scope>NUCLEOTIDE SEQUENCE [LARGE SCALE GENOMIC DNA]</scope>
    <source>
        <strain evidence="3 4">HX-2-15</strain>
    </source>
</reference>
<dbReference type="Proteomes" id="UP000310016">
    <property type="component" value="Unassembled WGS sequence"/>
</dbReference>
<feature type="chain" id="PRO_5020767677" evidence="2">
    <location>
        <begin position="19"/>
        <end position="164"/>
    </location>
</feature>
<sequence>MIRHALIALFFVSTCALGAGGGGGGNTGGGDSGGHATEVADLLKQAEADILHGEWVPAQESLEKARKLAPNNADVWNWLGYVNRKQGRLEDAFKAYDRALALNPKHLGAYEYRGEAWLMADQPQRAANDLATLQKLCGNCEQYQELAEALRDYRAAHAQPTASQ</sequence>
<dbReference type="Gene3D" id="1.25.40.10">
    <property type="entry name" value="Tetratricopeptide repeat domain"/>
    <property type="match status" value="1"/>
</dbReference>
<comment type="caution">
    <text evidence="3">The sequence shown here is derived from an EMBL/GenBank/DDBJ whole genome shotgun (WGS) entry which is preliminary data.</text>
</comment>
<feature type="repeat" description="TPR" evidence="1">
    <location>
        <begin position="73"/>
        <end position="106"/>
    </location>
</feature>
<accession>A0A4U0PBY5</accession>
<dbReference type="InterPro" id="IPR019734">
    <property type="entry name" value="TPR_rpt"/>
</dbReference>
<name>A0A4U0PBY5_9NEIS</name>
<dbReference type="RefSeq" id="WP_136774898.1">
    <property type="nucleotide sequence ID" value="NZ_CP156074.1"/>
</dbReference>
<keyword evidence="1" id="KW-0802">TPR repeat</keyword>
<protein>
    <submittedName>
        <fullName evidence="3">Tetratricopeptide repeat protein</fullName>
    </submittedName>
</protein>
<feature type="signal peptide" evidence="2">
    <location>
        <begin position="1"/>
        <end position="18"/>
    </location>
</feature>
<gene>
    <name evidence="3" type="ORF">FAZ21_18405</name>
</gene>
<dbReference type="SUPFAM" id="SSF48452">
    <property type="entry name" value="TPR-like"/>
    <property type="match status" value="1"/>
</dbReference>
<dbReference type="PROSITE" id="PS50293">
    <property type="entry name" value="TPR_REGION"/>
    <property type="match status" value="1"/>
</dbReference>
<dbReference type="AlphaFoldDB" id="A0A4U0PBY5"/>
<keyword evidence="2" id="KW-0732">Signal</keyword>
<dbReference type="InterPro" id="IPR011990">
    <property type="entry name" value="TPR-like_helical_dom_sf"/>
</dbReference>
<dbReference type="EMBL" id="SUMF01000039">
    <property type="protein sequence ID" value="TJZ65201.1"/>
    <property type="molecule type" value="Genomic_DNA"/>
</dbReference>
<evidence type="ECO:0000256" key="2">
    <source>
        <dbReference type="SAM" id="SignalP"/>
    </source>
</evidence>
<keyword evidence="4" id="KW-1185">Reference proteome</keyword>
<dbReference type="PROSITE" id="PS50005">
    <property type="entry name" value="TPR"/>
    <property type="match status" value="1"/>
</dbReference>
<organism evidence="3 4">
    <name type="scientific">Chitiniphilus eburneus</name>
    <dbReference type="NCBI Taxonomy" id="2571148"/>
    <lineage>
        <taxon>Bacteria</taxon>
        <taxon>Pseudomonadati</taxon>
        <taxon>Pseudomonadota</taxon>
        <taxon>Betaproteobacteria</taxon>
        <taxon>Neisseriales</taxon>
        <taxon>Chitinibacteraceae</taxon>
        <taxon>Chitiniphilus</taxon>
    </lineage>
</organism>
<dbReference type="OrthoDB" id="8592798at2"/>